<dbReference type="PANTHER" id="PTHR33713:SF6">
    <property type="entry name" value="ANTITOXIN YEFM"/>
    <property type="match status" value="1"/>
</dbReference>
<evidence type="ECO:0000313" key="3">
    <source>
        <dbReference type="EMBL" id="NGQ89768.1"/>
    </source>
</evidence>
<keyword evidence="4" id="KW-1185">Reference proteome</keyword>
<dbReference type="PANTHER" id="PTHR33713">
    <property type="entry name" value="ANTITOXIN YAFN-RELATED"/>
    <property type="match status" value="1"/>
</dbReference>
<protein>
    <recommendedName>
        <fullName evidence="2">Antitoxin</fullName>
    </recommendedName>
</protein>
<dbReference type="InterPro" id="IPR051405">
    <property type="entry name" value="phD/YefM_antitoxin"/>
</dbReference>
<dbReference type="Gene3D" id="3.40.1620.10">
    <property type="entry name" value="YefM-like domain"/>
    <property type="match status" value="1"/>
</dbReference>
<evidence type="ECO:0000256" key="1">
    <source>
        <dbReference type="ARBA" id="ARBA00009981"/>
    </source>
</evidence>
<comment type="caution">
    <text evidence="3">The sequence shown here is derived from an EMBL/GenBank/DDBJ whole genome shotgun (WGS) entry which is preliminary data.</text>
</comment>
<comment type="similarity">
    <text evidence="1 2">Belongs to the phD/YefM antitoxin family.</text>
</comment>
<gene>
    <name evidence="3" type="ORF">G5V65_02585</name>
</gene>
<sequence>MKTLTSTELRANLSAVMDRVNDDHEPVIVTRAGGKPVVMVSLEDWSSMDETTYLTASPANKAALDRAIADFKASVPGIVKTMEELEAFEKE</sequence>
<name>A0A6M1TNR2_9RHOB</name>
<evidence type="ECO:0000313" key="4">
    <source>
        <dbReference type="Proteomes" id="UP000474758"/>
    </source>
</evidence>
<dbReference type="Proteomes" id="UP000474758">
    <property type="component" value="Unassembled WGS sequence"/>
</dbReference>
<comment type="function">
    <text evidence="2">Antitoxin component of a type II toxin-antitoxin (TA) system.</text>
</comment>
<evidence type="ECO:0000256" key="2">
    <source>
        <dbReference type="RuleBase" id="RU362080"/>
    </source>
</evidence>
<dbReference type="SUPFAM" id="SSF143120">
    <property type="entry name" value="YefM-like"/>
    <property type="match status" value="1"/>
</dbReference>
<dbReference type="EMBL" id="JAALFE010000002">
    <property type="protein sequence ID" value="NGQ89768.1"/>
    <property type="molecule type" value="Genomic_DNA"/>
</dbReference>
<proteinExistence type="inferred from homology"/>
<organism evidence="3 4">
    <name type="scientific">Paragemmobacter kunshanensis</name>
    <dbReference type="NCBI Taxonomy" id="2583234"/>
    <lineage>
        <taxon>Bacteria</taxon>
        <taxon>Pseudomonadati</taxon>
        <taxon>Pseudomonadota</taxon>
        <taxon>Alphaproteobacteria</taxon>
        <taxon>Rhodobacterales</taxon>
        <taxon>Paracoccaceae</taxon>
        <taxon>Paragemmobacter</taxon>
    </lineage>
</organism>
<dbReference type="NCBIfam" id="TIGR01552">
    <property type="entry name" value="phd_fam"/>
    <property type="match status" value="1"/>
</dbReference>
<reference evidence="3 4" key="1">
    <citation type="submission" date="2020-02" db="EMBL/GenBank/DDBJ databases">
        <title>Rhodobacter translucens sp. nov., a novel bacterium isolated from activated sludge.</title>
        <authorList>
            <person name="Liu J."/>
        </authorList>
    </citation>
    <scope>NUCLEOTIDE SEQUENCE [LARGE SCALE GENOMIC DNA]</scope>
    <source>
        <strain evidence="3 4">HX-7-19</strain>
    </source>
</reference>
<dbReference type="Gene3D" id="1.10.1220.170">
    <property type="match status" value="1"/>
</dbReference>
<dbReference type="InterPro" id="IPR036165">
    <property type="entry name" value="YefM-like_sf"/>
</dbReference>
<accession>A0A6M1TNR2</accession>
<dbReference type="InterPro" id="IPR006442">
    <property type="entry name" value="Antitoxin_Phd/YefM"/>
</dbReference>
<dbReference type="RefSeq" id="WP_165046876.1">
    <property type="nucleotide sequence ID" value="NZ_JAALFE010000002.1"/>
</dbReference>
<dbReference type="Pfam" id="PF02604">
    <property type="entry name" value="PhdYeFM_antitox"/>
    <property type="match status" value="1"/>
</dbReference>
<dbReference type="AlphaFoldDB" id="A0A6M1TNR2"/>